<dbReference type="GO" id="GO:0016740">
    <property type="term" value="F:transferase activity"/>
    <property type="evidence" value="ECO:0007669"/>
    <property type="project" value="InterPro"/>
</dbReference>
<accession>A0A659QQ61</accession>
<dbReference type="InterPro" id="IPR001227">
    <property type="entry name" value="Ac_transferase_dom_sf"/>
</dbReference>
<evidence type="ECO:0000313" key="2">
    <source>
        <dbReference type="Proteomes" id="UP000298491"/>
    </source>
</evidence>
<dbReference type="Proteomes" id="UP000298491">
    <property type="component" value="Unassembled WGS sequence"/>
</dbReference>
<feature type="non-terminal residue" evidence="1">
    <location>
        <position position="75"/>
    </location>
</feature>
<evidence type="ECO:0000313" key="1">
    <source>
        <dbReference type="EMBL" id="TGC88670.1"/>
    </source>
</evidence>
<dbReference type="PANTHER" id="PTHR47170:SF2">
    <property type="entry name" value="MALONYL-COA:ACP TRANSACYLASE (MAT) DOMAIN-CONTAINING PROTEIN"/>
    <property type="match status" value="1"/>
</dbReference>
<dbReference type="InterPro" id="IPR052760">
    <property type="entry name" value="Mitochondrial_malonyltrans"/>
</dbReference>
<dbReference type="InterPro" id="IPR016035">
    <property type="entry name" value="Acyl_Trfase/lysoPLipase"/>
</dbReference>
<organism evidence="1 2">
    <name type="scientific">Salmonella enterica subsp. enterica serovar Wilhelmsburg</name>
    <dbReference type="NCBI Taxonomy" id="1960126"/>
    <lineage>
        <taxon>Bacteria</taxon>
        <taxon>Pseudomonadati</taxon>
        <taxon>Pseudomonadota</taxon>
        <taxon>Gammaproteobacteria</taxon>
        <taxon>Enterobacterales</taxon>
        <taxon>Enterobacteriaceae</taxon>
        <taxon>Salmonella</taxon>
    </lineage>
</organism>
<dbReference type="SUPFAM" id="SSF52151">
    <property type="entry name" value="FabD/lysophospholipase-like"/>
    <property type="match status" value="1"/>
</dbReference>
<comment type="caution">
    <text evidence="1">The sequence shown here is derived from an EMBL/GenBank/DDBJ whole genome shotgun (WGS) entry which is preliminary data.</text>
</comment>
<sequence>MTQFAFVFPGQGSQSVGMLAEMAANYPIVEETFAEASAALGYDLWALTQQGPAEELNKAWQRQPGVVRAAVARGR</sequence>
<protein>
    <submittedName>
        <fullName evidence="1">Malonyl CoA-acyl carrier protein transacylase</fullName>
    </submittedName>
</protein>
<dbReference type="EMBL" id="PYKB01000979">
    <property type="protein sequence ID" value="TGC88670.1"/>
    <property type="molecule type" value="Genomic_DNA"/>
</dbReference>
<dbReference type="AlphaFoldDB" id="A0A659QQ61"/>
<name>A0A659QQ61_SALET</name>
<gene>
    <name evidence="1" type="ORF">C9F09_16235</name>
</gene>
<dbReference type="Gene3D" id="3.40.366.10">
    <property type="entry name" value="Malonyl-Coenzyme A Acyl Carrier Protein, domain 2"/>
    <property type="match status" value="1"/>
</dbReference>
<proteinExistence type="predicted"/>
<dbReference type="PANTHER" id="PTHR47170">
    <property type="entry name" value="MALONYL-COA ACP TRANSACYLASE, ACP-BINDING"/>
    <property type="match status" value="1"/>
</dbReference>
<reference evidence="1 2" key="1">
    <citation type="submission" date="2018-03" db="EMBL/GenBank/DDBJ databases">
        <title>Non-Typhoidal Salmonella genome sequencing and assembly.</title>
        <authorList>
            <person name="Matchawe C."/>
        </authorList>
    </citation>
    <scope>NUCLEOTIDE SEQUENCE [LARGE SCALE GENOMIC DNA]</scope>
    <source>
        <strain evidence="1 2">35dea</strain>
    </source>
</reference>